<keyword evidence="2" id="KW-0547">Nucleotide-binding</keyword>
<dbReference type="Pfam" id="PF00069">
    <property type="entry name" value="Pkinase"/>
    <property type="match status" value="1"/>
</dbReference>
<proteinExistence type="inferred from homology"/>
<keyword evidence="3" id="KW-0067">ATP-binding</keyword>
<dbReference type="PANTHER" id="PTHR45832:SF22">
    <property type="entry name" value="SERINE_THREONINE-PROTEIN KINASE SAMKA-RELATED"/>
    <property type="match status" value="1"/>
</dbReference>
<comment type="similarity">
    <text evidence="1">Belongs to the protein kinase superfamily. STE Ser/Thr protein kinase family. STE20 subfamily.</text>
</comment>
<evidence type="ECO:0008006" key="9">
    <source>
        <dbReference type="Google" id="ProtNLM"/>
    </source>
</evidence>
<dbReference type="SUPFAM" id="SSF50729">
    <property type="entry name" value="PH domain-like"/>
    <property type="match status" value="1"/>
</dbReference>
<sequence>MKKQGGVVKNWKPRWFILKNTNLFYFKKKEDAKPVDVLVLHGGSVCLDSKRIQTLKLHLPGRDPLYLQANTNDELNSWLQALDQACFNITTPFNIEQKVHVNFNISTGFEGLPYDWEVILGMDRIPKKEVNAQSSVNCEVLKNNTHNTPAGYPAVTEFIPIPEKEPTLSLQDLVSDPSRKDVFTNLNKIGDGASGARVYIADWKESNMEITIRTTPINNKENQKLLCSEINFMKTSIHPNIVQFIDTFIVNNDLWIVTEHMNGGSLKDILEQFENVKLDESQISYVCLMTLRALNYLHKIHRIHRDIKSDNILLNNKGEVKIVDFGYAAQLTKARPSRNTVIGTPYWMAPELIEGQDYGIKVDIWSFGILLREMLESEPPYIEFPPLRALFMVTSKGIPPLKEEHKYSPELVQFYNQCLEKDVEKRPTSDLLLEDPFLLKACSSEKFAQVVQQARTYLSNSIQ</sequence>
<feature type="domain" description="Protein kinase" evidence="7">
    <location>
        <begin position="183"/>
        <end position="438"/>
    </location>
</feature>
<dbReference type="Pfam" id="PF00786">
    <property type="entry name" value="PBD"/>
    <property type="match status" value="1"/>
</dbReference>
<dbReference type="InterPro" id="IPR000719">
    <property type="entry name" value="Prot_kinase_dom"/>
</dbReference>
<dbReference type="SUPFAM" id="SSF56112">
    <property type="entry name" value="Protein kinase-like (PK-like)"/>
    <property type="match status" value="1"/>
</dbReference>
<dbReference type="InterPro" id="IPR001245">
    <property type="entry name" value="Ser-Thr/Tyr_kinase_cat_dom"/>
</dbReference>
<dbReference type="InterPro" id="IPR036936">
    <property type="entry name" value="CRIB_dom_sf"/>
</dbReference>
<reference evidence="8" key="1">
    <citation type="journal article" date="2020" name="J. Eukaryot. Microbiol.">
        <title>De novo Sequencing, Assembly and Annotation of the Transcriptome for the Free-Living Testate Amoeba Arcella intermedia.</title>
        <authorList>
            <person name="Ribeiro G.M."/>
            <person name="Porfirio-Sousa A.L."/>
            <person name="Maurer-Alcala X.X."/>
            <person name="Katz L.A."/>
            <person name="Lahr D.J.G."/>
        </authorList>
    </citation>
    <scope>NUCLEOTIDE SEQUENCE</scope>
</reference>
<dbReference type="InterPro" id="IPR011993">
    <property type="entry name" value="PH-like_dom_sf"/>
</dbReference>
<dbReference type="SMART" id="SM00233">
    <property type="entry name" value="PH"/>
    <property type="match status" value="1"/>
</dbReference>
<dbReference type="InterPro" id="IPR011009">
    <property type="entry name" value="Kinase-like_dom_sf"/>
</dbReference>
<dbReference type="Gene3D" id="2.30.29.30">
    <property type="entry name" value="Pleckstrin-homology domain (PH domain)/Phosphotyrosine-binding domain (PTB)"/>
    <property type="match status" value="1"/>
</dbReference>
<dbReference type="SMART" id="SM00285">
    <property type="entry name" value="PBD"/>
    <property type="match status" value="1"/>
</dbReference>
<dbReference type="PROSITE" id="PS50011">
    <property type="entry name" value="PROTEIN_KINASE_DOM"/>
    <property type="match status" value="1"/>
</dbReference>
<dbReference type="PANTHER" id="PTHR45832">
    <property type="entry name" value="SERINE/THREONINE-PROTEIN KINASE SAMKA-RELATED-RELATED"/>
    <property type="match status" value="1"/>
</dbReference>
<dbReference type="InterPro" id="IPR001849">
    <property type="entry name" value="PH_domain"/>
</dbReference>
<dbReference type="EMBL" id="GIBP01002498">
    <property type="protein sequence ID" value="NDV31467.1"/>
    <property type="molecule type" value="Transcribed_RNA"/>
</dbReference>
<name>A0A6B2L3K4_9EUKA</name>
<dbReference type="GO" id="GO:0005737">
    <property type="term" value="C:cytoplasm"/>
    <property type="evidence" value="ECO:0007669"/>
    <property type="project" value="UniProtKB-ARBA"/>
</dbReference>
<dbReference type="SMART" id="SM00220">
    <property type="entry name" value="S_TKc"/>
    <property type="match status" value="1"/>
</dbReference>
<evidence type="ECO:0000256" key="5">
    <source>
        <dbReference type="ARBA" id="ARBA00048679"/>
    </source>
</evidence>
<feature type="domain" description="PH" evidence="6">
    <location>
        <begin position="1"/>
        <end position="87"/>
    </location>
</feature>
<evidence type="ECO:0000259" key="7">
    <source>
        <dbReference type="PROSITE" id="PS50011"/>
    </source>
</evidence>
<comment type="catalytic activity">
    <reaction evidence="5">
        <text>L-seryl-[protein] + ATP = O-phospho-L-seryl-[protein] + ADP + H(+)</text>
        <dbReference type="Rhea" id="RHEA:17989"/>
        <dbReference type="Rhea" id="RHEA-COMP:9863"/>
        <dbReference type="Rhea" id="RHEA-COMP:11604"/>
        <dbReference type="ChEBI" id="CHEBI:15378"/>
        <dbReference type="ChEBI" id="CHEBI:29999"/>
        <dbReference type="ChEBI" id="CHEBI:30616"/>
        <dbReference type="ChEBI" id="CHEBI:83421"/>
        <dbReference type="ChEBI" id="CHEBI:456216"/>
        <dbReference type="EC" id="2.7.11.1"/>
    </reaction>
</comment>
<dbReference type="InterPro" id="IPR051931">
    <property type="entry name" value="PAK3-like"/>
</dbReference>
<dbReference type="InterPro" id="IPR000095">
    <property type="entry name" value="CRIB_dom"/>
</dbReference>
<dbReference type="PROSITE" id="PS50003">
    <property type="entry name" value="PH_DOMAIN"/>
    <property type="match status" value="1"/>
</dbReference>
<evidence type="ECO:0000256" key="1">
    <source>
        <dbReference type="ARBA" id="ARBA00008874"/>
    </source>
</evidence>
<dbReference type="Gene3D" id="3.90.810.10">
    <property type="entry name" value="CRIB domain"/>
    <property type="match status" value="1"/>
</dbReference>
<evidence type="ECO:0000259" key="6">
    <source>
        <dbReference type="PROSITE" id="PS50003"/>
    </source>
</evidence>
<dbReference type="GO" id="GO:0004674">
    <property type="term" value="F:protein serine/threonine kinase activity"/>
    <property type="evidence" value="ECO:0007669"/>
    <property type="project" value="UniProtKB-EC"/>
</dbReference>
<evidence type="ECO:0000256" key="2">
    <source>
        <dbReference type="ARBA" id="ARBA00022741"/>
    </source>
</evidence>
<protein>
    <recommendedName>
        <fullName evidence="9">Non-specific serine/threonine protein kinase</fullName>
    </recommendedName>
</protein>
<dbReference type="AlphaFoldDB" id="A0A6B2L3K4"/>
<organism evidence="8">
    <name type="scientific">Arcella intermedia</name>
    <dbReference type="NCBI Taxonomy" id="1963864"/>
    <lineage>
        <taxon>Eukaryota</taxon>
        <taxon>Amoebozoa</taxon>
        <taxon>Tubulinea</taxon>
        <taxon>Elardia</taxon>
        <taxon>Arcellinida</taxon>
        <taxon>Sphaerothecina</taxon>
        <taxon>Arcellidae</taxon>
        <taxon>Arcella</taxon>
    </lineage>
</organism>
<dbReference type="GO" id="GO:0005524">
    <property type="term" value="F:ATP binding"/>
    <property type="evidence" value="ECO:0007669"/>
    <property type="project" value="UniProtKB-KW"/>
</dbReference>
<dbReference type="Gene3D" id="3.30.200.20">
    <property type="entry name" value="Phosphorylase Kinase, domain 1"/>
    <property type="match status" value="1"/>
</dbReference>
<dbReference type="CDD" id="cd06614">
    <property type="entry name" value="STKc_PAK"/>
    <property type="match status" value="1"/>
</dbReference>
<dbReference type="PRINTS" id="PR00109">
    <property type="entry name" value="TYRKINASE"/>
</dbReference>
<accession>A0A6B2L3K4</accession>
<evidence type="ECO:0000256" key="3">
    <source>
        <dbReference type="ARBA" id="ARBA00022840"/>
    </source>
</evidence>
<evidence type="ECO:0000256" key="4">
    <source>
        <dbReference type="ARBA" id="ARBA00047899"/>
    </source>
</evidence>
<evidence type="ECO:0000313" key="8">
    <source>
        <dbReference type="EMBL" id="NDV31467.1"/>
    </source>
</evidence>
<dbReference type="Pfam" id="PF00169">
    <property type="entry name" value="PH"/>
    <property type="match status" value="1"/>
</dbReference>
<dbReference type="Gene3D" id="1.10.510.10">
    <property type="entry name" value="Transferase(Phosphotransferase) domain 1"/>
    <property type="match status" value="1"/>
</dbReference>
<comment type="catalytic activity">
    <reaction evidence="4">
        <text>L-threonyl-[protein] + ATP = O-phospho-L-threonyl-[protein] + ADP + H(+)</text>
        <dbReference type="Rhea" id="RHEA:46608"/>
        <dbReference type="Rhea" id="RHEA-COMP:11060"/>
        <dbReference type="Rhea" id="RHEA-COMP:11605"/>
        <dbReference type="ChEBI" id="CHEBI:15378"/>
        <dbReference type="ChEBI" id="CHEBI:30013"/>
        <dbReference type="ChEBI" id="CHEBI:30616"/>
        <dbReference type="ChEBI" id="CHEBI:61977"/>
        <dbReference type="ChEBI" id="CHEBI:456216"/>
        <dbReference type="EC" id="2.7.11.1"/>
    </reaction>
</comment>
<dbReference type="FunFam" id="1.10.510.10:FF:000905">
    <property type="entry name" value="Non-specific serine/threonine protein kinase"/>
    <property type="match status" value="1"/>
</dbReference>